<evidence type="ECO:0000256" key="7">
    <source>
        <dbReference type="ARBA" id="ARBA00024033"/>
    </source>
</evidence>
<dbReference type="Pfam" id="PF09594">
    <property type="entry name" value="GT87"/>
    <property type="match status" value="1"/>
</dbReference>
<dbReference type="EC" id="2.4.2.47" evidence="9"/>
<feature type="transmembrane region" description="Helical" evidence="8">
    <location>
        <begin position="253"/>
        <end position="271"/>
    </location>
</feature>
<keyword evidence="2" id="KW-1003">Cell membrane</keyword>
<feature type="transmembrane region" description="Helical" evidence="8">
    <location>
        <begin position="309"/>
        <end position="329"/>
    </location>
</feature>
<protein>
    <submittedName>
        <fullName evidence="9">Alpha-(1-&gt;3)-arabinofuranosyltransferase</fullName>
        <ecNumber evidence="9">2.4.2.47</ecNumber>
    </submittedName>
</protein>
<feature type="transmembrane region" description="Helical" evidence="8">
    <location>
        <begin position="219"/>
        <end position="241"/>
    </location>
</feature>
<reference evidence="9 10" key="1">
    <citation type="submission" date="2019-04" db="EMBL/GenBank/DDBJ databases">
        <title>Corynebacterium endometrii sp. nov., isolated from the uterus of a cow with endometritis.</title>
        <authorList>
            <person name="Ballas P."/>
            <person name="Ruckert C."/>
            <person name="Wagener K."/>
            <person name="Drillich M."/>
            <person name="Kaempfer P."/>
            <person name="Busse H.-J."/>
            <person name="Ehling-Schulz M."/>
        </authorList>
    </citation>
    <scope>NUCLEOTIDE SEQUENCE [LARGE SCALE GENOMIC DNA]</scope>
    <source>
        <strain evidence="9 10">LMM-1653</strain>
    </source>
</reference>
<evidence type="ECO:0000256" key="5">
    <source>
        <dbReference type="ARBA" id="ARBA00022989"/>
    </source>
</evidence>
<dbReference type="KEGG" id="cee:CENDO_06470"/>
<feature type="transmembrane region" description="Helical" evidence="8">
    <location>
        <begin position="177"/>
        <end position="194"/>
    </location>
</feature>
<evidence type="ECO:0000256" key="2">
    <source>
        <dbReference type="ARBA" id="ARBA00022475"/>
    </source>
</evidence>
<keyword evidence="10" id="KW-1185">Reference proteome</keyword>
<evidence type="ECO:0000313" key="9">
    <source>
        <dbReference type="EMBL" id="QCB28568.1"/>
    </source>
</evidence>
<keyword evidence="9" id="KW-0328">Glycosyltransferase</keyword>
<keyword evidence="5 8" id="KW-1133">Transmembrane helix</keyword>
<gene>
    <name evidence="9" type="ORF">CENDO_06470</name>
</gene>
<keyword evidence="6 8" id="KW-0472">Membrane</keyword>
<proteinExistence type="inferred from homology"/>
<keyword evidence="3 9" id="KW-0808">Transferase</keyword>
<dbReference type="EMBL" id="CP039247">
    <property type="protein sequence ID" value="QCB28568.1"/>
    <property type="molecule type" value="Genomic_DNA"/>
</dbReference>
<evidence type="ECO:0000256" key="4">
    <source>
        <dbReference type="ARBA" id="ARBA00022692"/>
    </source>
</evidence>
<feature type="transmembrane region" description="Helical" evidence="8">
    <location>
        <begin position="385"/>
        <end position="403"/>
    </location>
</feature>
<comment type="subcellular location">
    <subcellularLocation>
        <location evidence="1">Cell membrane</location>
        <topology evidence="1">Multi-pass membrane protein</topology>
    </subcellularLocation>
</comment>
<dbReference type="AlphaFoldDB" id="A0A4V1CEL9"/>
<organism evidence="9 10">
    <name type="scientific">Corynebacterium endometrii</name>
    <dbReference type="NCBI Taxonomy" id="2488819"/>
    <lineage>
        <taxon>Bacteria</taxon>
        <taxon>Bacillati</taxon>
        <taxon>Actinomycetota</taxon>
        <taxon>Actinomycetes</taxon>
        <taxon>Mycobacteriales</taxon>
        <taxon>Corynebacteriaceae</taxon>
        <taxon>Corynebacterium</taxon>
    </lineage>
</organism>
<comment type="similarity">
    <text evidence="7">Belongs to the glycosyltransferase 87 family.</text>
</comment>
<evidence type="ECO:0000256" key="3">
    <source>
        <dbReference type="ARBA" id="ARBA00022679"/>
    </source>
</evidence>
<evidence type="ECO:0000256" key="1">
    <source>
        <dbReference type="ARBA" id="ARBA00004651"/>
    </source>
</evidence>
<feature type="transmembrane region" description="Helical" evidence="8">
    <location>
        <begin position="409"/>
        <end position="435"/>
    </location>
</feature>
<dbReference type="Proteomes" id="UP000296352">
    <property type="component" value="Chromosome"/>
</dbReference>
<name>A0A4V1CEL9_9CORY</name>
<keyword evidence="4 8" id="KW-0812">Transmembrane</keyword>
<dbReference type="GO" id="GO:0005886">
    <property type="term" value="C:plasma membrane"/>
    <property type="evidence" value="ECO:0007669"/>
    <property type="project" value="UniProtKB-SubCell"/>
</dbReference>
<feature type="transmembrane region" description="Helical" evidence="8">
    <location>
        <begin position="122"/>
        <end position="144"/>
    </location>
</feature>
<sequence>MNISLDRVFVAPRPLLARGSARGEADGLTRDDAVLRVSRIARGAAWPLAVLLVIHRVVIVAFNGNTTDDFTTVYSAVRRFIDGVPVYEQAYNHVDPLYLYNPGATLLLAPLGASGNLELMRAAFIVANATAIIGALAVLTRLMGHRLGGALFPVSIAAAFATEAVTNTLAFANINGLLLLALSVFLWALVRGLGESSPSQPNRLDASPERLPGHKNTGLLWLAGIAIGLAIVVKPQFAPLLFLPLTRLEWRPIAAGLAIPLALNAIAWPMVPGAADYINKLVPYLGITRDYANASLPGMQAYFGLPDAAFYPVWLACALCVAVGVIVLLRWRLTDVTVWATTTSSLLLVGVFLLSSLGQQYYSMWLFPTLFTAVLARSVFHSWPAWLAAASFLMPVTWYSSHWPNAGRWLSVCMCTFGWLLLTVTITFTALGWWVSQRHSRPRPEVDTSASPDNL</sequence>
<feature type="transmembrane region" description="Helical" evidence="8">
    <location>
        <begin position="44"/>
        <end position="62"/>
    </location>
</feature>
<dbReference type="GO" id="GO:0016758">
    <property type="term" value="F:hexosyltransferase activity"/>
    <property type="evidence" value="ECO:0007669"/>
    <property type="project" value="InterPro"/>
</dbReference>
<evidence type="ECO:0000313" key="10">
    <source>
        <dbReference type="Proteomes" id="UP000296352"/>
    </source>
</evidence>
<accession>A0A4V1CEL9</accession>
<feature type="transmembrane region" description="Helical" evidence="8">
    <location>
        <begin position="336"/>
        <end position="355"/>
    </location>
</feature>
<evidence type="ECO:0000256" key="6">
    <source>
        <dbReference type="ARBA" id="ARBA00023136"/>
    </source>
</evidence>
<dbReference type="InterPro" id="IPR018584">
    <property type="entry name" value="GT87"/>
</dbReference>
<evidence type="ECO:0000256" key="8">
    <source>
        <dbReference type="SAM" id="Phobius"/>
    </source>
</evidence>